<dbReference type="Proteomes" id="UP000199302">
    <property type="component" value="Unassembled WGS sequence"/>
</dbReference>
<evidence type="ECO:0000256" key="1">
    <source>
        <dbReference type="SAM" id="Phobius"/>
    </source>
</evidence>
<accession>A0A1I6DDH2</accession>
<keyword evidence="1" id="KW-1133">Transmembrane helix</keyword>
<dbReference type="AlphaFoldDB" id="A0A1I6DDH2"/>
<dbReference type="EMBL" id="FOYI01000003">
    <property type="protein sequence ID" value="SFR03530.1"/>
    <property type="molecule type" value="Genomic_DNA"/>
</dbReference>
<reference evidence="2 3" key="1">
    <citation type="submission" date="2016-10" db="EMBL/GenBank/DDBJ databases">
        <authorList>
            <person name="de Groot N.N."/>
        </authorList>
    </citation>
    <scope>NUCLEOTIDE SEQUENCE [LARGE SCALE GENOMIC DNA]</scope>
    <source>
        <strain evidence="3">KMM 9023,NRIC 0796,JCM 17311,KCTC 23692</strain>
    </source>
</reference>
<dbReference type="STRING" id="871652.SAMN04515673_10330"/>
<keyword evidence="3" id="KW-1185">Reference proteome</keyword>
<dbReference type="OrthoDB" id="9808190at2"/>
<protein>
    <submittedName>
        <fullName evidence="2">Uncharacterized membrane protein</fullName>
    </submittedName>
</protein>
<sequence length="168" mass="18674">MPYTWTEEHGTRRLAAWPYRSLSNRGFAVMIGATAGLLLLPLLAVLGSPVLWALLPFLMLTIAALWFGLRRSDRDARIVEELTISPDAVELVRHNPRGPSQHWQANPFWTRAAIHAQGGPVAQYITLKGDGPREVELGRFLSAPERLVLYGELCEALARATRPPMPEA</sequence>
<proteinExistence type="predicted"/>
<evidence type="ECO:0000313" key="2">
    <source>
        <dbReference type="EMBL" id="SFR03530.1"/>
    </source>
</evidence>
<name>A0A1I6DDH2_9RHOB</name>
<dbReference type="InterPro" id="IPR019253">
    <property type="entry name" value="DUF2244_TM"/>
</dbReference>
<keyword evidence="1" id="KW-0812">Transmembrane</keyword>
<gene>
    <name evidence="2" type="ORF">SAMN04515673_10330</name>
</gene>
<dbReference type="Pfam" id="PF10003">
    <property type="entry name" value="DUF2244"/>
    <property type="match status" value="1"/>
</dbReference>
<feature type="transmembrane region" description="Helical" evidence="1">
    <location>
        <begin position="22"/>
        <end position="44"/>
    </location>
</feature>
<dbReference type="RefSeq" id="WP_092077649.1">
    <property type="nucleotide sequence ID" value="NZ_FOYI01000003.1"/>
</dbReference>
<evidence type="ECO:0000313" key="3">
    <source>
        <dbReference type="Proteomes" id="UP000199302"/>
    </source>
</evidence>
<keyword evidence="1" id="KW-0472">Membrane</keyword>
<organism evidence="2 3">
    <name type="scientific">Poseidonocella sedimentorum</name>
    <dbReference type="NCBI Taxonomy" id="871652"/>
    <lineage>
        <taxon>Bacteria</taxon>
        <taxon>Pseudomonadati</taxon>
        <taxon>Pseudomonadota</taxon>
        <taxon>Alphaproteobacteria</taxon>
        <taxon>Rhodobacterales</taxon>
        <taxon>Roseobacteraceae</taxon>
        <taxon>Poseidonocella</taxon>
    </lineage>
</organism>
<feature type="transmembrane region" description="Helical" evidence="1">
    <location>
        <begin position="50"/>
        <end position="69"/>
    </location>
</feature>